<dbReference type="OrthoDB" id="629734at2759"/>
<accession>A0A9Q0NTK5</accession>
<evidence type="ECO:0000313" key="3">
    <source>
        <dbReference type="EMBL" id="KAJ6675718.1"/>
    </source>
</evidence>
<dbReference type="PANTHER" id="PTHR31639:SF93">
    <property type="entry name" value="F-BOX_FBD_LRR PROTEIN"/>
    <property type="match status" value="1"/>
</dbReference>
<dbReference type="Gene3D" id="3.80.10.10">
    <property type="entry name" value="Ribonuclease Inhibitor"/>
    <property type="match status" value="1"/>
</dbReference>
<keyword evidence="4" id="KW-1185">Reference proteome</keyword>
<dbReference type="InterPro" id="IPR055411">
    <property type="entry name" value="LRR_FXL15/At3g58940/PEG3-like"/>
</dbReference>
<gene>
    <name evidence="3" type="ORF">OIU85_011834</name>
</gene>
<feature type="transmembrane region" description="Helical" evidence="1">
    <location>
        <begin position="49"/>
        <end position="70"/>
    </location>
</feature>
<reference evidence="3" key="1">
    <citation type="submission" date="2022-11" db="EMBL/GenBank/DDBJ databases">
        <authorList>
            <person name="Hyden B.L."/>
            <person name="Feng K."/>
            <person name="Yates T."/>
            <person name="Jawdy S."/>
            <person name="Smart L.B."/>
            <person name="Muchero W."/>
        </authorList>
    </citation>
    <scope>NUCLEOTIDE SEQUENCE</scope>
    <source>
        <tissue evidence="3">Shoot tip</tissue>
    </source>
</reference>
<comment type="caution">
    <text evidence="3">The sequence shown here is derived from an EMBL/GenBank/DDBJ whole genome shotgun (WGS) entry which is preliminary data.</text>
</comment>
<organism evidence="3 4">
    <name type="scientific">Salix viminalis</name>
    <name type="common">Common osier</name>
    <name type="synonym">Basket willow</name>
    <dbReference type="NCBI Taxonomy" id="40686"/>
    <lineage>
        <taxon>Eukaryota</taxon>
        <taxon>Viridiplantae</taxon>
        <taxon>Streptophyta</taxon>
        <taxon>Embryophyta</taxon>
        <taxon>Tracheophyta</taxon>
        <taxon>Spermatophyta</taxon>
        <taxon>Magnoliopsida</taxon>
        <taxon>eudicotyledons</taxon>
        <taxon>Gunneridae</taxon>
        <taxon>Pentapetalae</taxon>
        <taxon>rosids</taxon>
        <taxon>fabids</taxon>
        <taxon>Malpighiales</taxon>
        <taxon>Salicaceae</taxon>
        <taxon>Saliceae</taxon>
        <taxon>Salix</taxon>
    </lineage>
</organism>
<keyword evidence="1" id="KW-1133">Transmembrane helix</keyword>
<evidence type="ECO:0000256" key="1">
    <source>
        <dbReference type="SAM" id="Phobius"/>
    </source>
</evidence>
<dbReference type="EMBL" id="JAPFFL010000016">
    <property type="protein sequence ID" value="KAJ6675718.1"/>
    <property type="molecule type" value="Genomic_DNA"/>
</dbReference>
<dbReference type="SUPFAM" id="SSF52047">
    <property type="entry name" value="RNI-like"/>
    <property type="match status" value="1"/>
</dbReference>
<reference evidence="3" key="2">
    <citation type="journal article" date="2023" name="Int. J. Mol. Sci.">
        <title>De Novo Assembly and Annotation of 11 Diverse Shrub Willow (Salix) Genomes Reveals Novel Gene Organization in Sex-Linked Regions.</title>
        <authorList>
            <person name="Hyden B."/>
            <person name="Feng K."/>
            <person name="Yates T.B."/>
            <person name="Jawdy S."/>
            <person name="Cereghino C."/>
            <person name="Smart L.B."/>
            <person name="Muchero W."/>
        </authorList>
    </citation>
    <scope>NUCLEOTIDE SEQUENCE [LARGE SCALE GENOMIC DNA]</scope>
    <source>
        <tissue evidence="3">Shoot tip</tissue>
    </source>
</reference>
<keyword evidence="1" id="KW-0472">Membrane</keyword>
<dbReference type="Proteomes" id="UP001151529">
    <property type="component" value="Chromosome 14"/>
</dbReference>
<proteinExistence type="predicted"/>
<keyword evidence="1" id="KW-0812">Transmembrane</keyword>
<dbReference type="PANTHER" id="PTHR31639">
    <property type="entry name" value="F-BOX PROTEIN-LIKE"/>
    <property type="match status" value="1"/>
</dbReference>
<dbReference type="Pfam" id="PF24758">
    <property type="entry name" value="LRR_At5g56370"/>
    <property type="match status" value="1"/>
</dbReference>
<dbReference type="InterPro" id="IPR032675">
    <property type="entry name" value="LRR_dom_sf"/>
</dbReference>
<feature type="domain" description="F-box/LRR-repeat protein 15/At3g58940/PEG3-like LRR" evidence="2">
    <location>
        <begin position="75"/>
        <end position="151"/>
    </location>
</feature>
<protein>
    <submittedName>
        <fullName evidence="3">F-BOX/RNI/FBD-LIKE DOMAIN PROTEIN</fullName>
    </submittedName>
</protein>
<evidence type="ECO:0000259" key="2">
    <source>
        <dbReference type="Pfam" id="PF24758"/>
    </source>
</evidence>
<name>A0A9Q0NTK5_SALVM</name>
<dbReference type="AlphaFoldDB" id="A0A9Q0NTK5"/>
<sequence>MGRQLNVSIAKQREPPNFPREMDTEMDRISSLPGNVLDQILSDLPIRDAVLVILIGGFFTYLEVLPRNLYLRYGRGRGFRNLKSLHLQHVTLAQEVFENLISRCALLERLTLMNFDGFTHLKINAPNLQFFDVGGVFDDVSFENTLLLTQATIALLKLHNYFLKNLAMSKIPSTLPKSWVDLNYISIHINFNDFEENSVAFCLLKSCPNLREIEMLGRPEEKAVVGPLTGLLGR</sequence>
<evidence type="ECO:0000313" key="4">
    <source>
        <dbReference type="Proteomes" id="UP001151529"/>
    </source>
</evidence>